<dbReference type="STRING" id="44576.SAMN05421881_105417"/>
<organism evidence="2 3">
    <name type="scientific">Nitrosomonas halophila</name>
    <dbReference type="NCBI Taxonomy" id="44576"/>
    <lineage>
        <taxon>Bacteria</taxon>
        <taxon>Pseudomonadati</taxon>
        <taxon>Pseudomonadota</taxon>
        <taxon>Betaproteobacteria</taxon>
        <taxon>Nitrosomonadales</taxon>
        <taxon>Nitrosomonadaceae</taxon>
        <taxon>Nitrosomonas</taxon>
    </lineage>
</organism>
<dbReference type="Proteomes" id="UP000198640">
    <property type="component" value="Unassembled WGS sequence"/>
</dbReference>
<keyword evidence="1" id="KW-0472">Membrane</keyword>
<protein>
    <submittedName>
        <fullName evidence="2">Fermentation-respiration switch protein FrsA, has esterase activity, DUF1100 family</fullName>
    </submittedName>
</protein>
<keyword evidence="1" id="KW-1133">Transmembrane helix</keyword>
<sequence>MATNFRAPYPGTMLIALIQQSASKRPACKCGIVLLVAALVALLSGCASRLMLYPELARSMDVFYQPPAAPGRYRLQAITVSNDSGHELRGLLVESEGDVGTVIVSGGNAMSRHHTLEYYSFLLGHGFRVLVISFQGYDDNEGRADLHSLVGDVAAFHADLQSRYPGERIAYSGHSISSAAGLCLPPRIEKLAAIMVEGAFNPKAIAYTKLKQAWYLWPLFPVLLPAALVVSATVPHTLDVTDCINSYDDIPIIFVHHPNDRVTPYRQALDLFGQYRGSKQFIVPRRANPPHYHANLGHDANTQKIIIQFLQTYLSARSQSSQIAGNLIVSGKKSLEQESFRQIIQKLSAENSLTALRSCSDGNGRGRRVGDWYESVRDSRMIDPAFQNV</sequence>
<reference evidence="2 3" key="1">
    <citation type="submission" date="2016-10" db="EMBL/GenBank/DDBJ databases">
        <authorList>
            <person name="de Groot N.N."/>
        </authorList>
    </citation>
    <scope>NUCLEOTIDE SEQUENCE [LARGE SCALE GENOMIC DNA]</scope>
    <source>
        <strain evidence="2 3">Nm1</strain>
    </source>
</reference>
<dbReference type="Gene3D" id="3.40.50.1820">
    <property type="entry name" value="alpha/beta hydrolase"/>
    <property type="match status" value="1"/>
</dbReference>
<dbReference type="InterPro" id="IPR029058">
    <property type="entry name" value="AB_hydrolase_fold"/>
</dbReference>
<dbReference type="OrthoDB" id="8544661at2"/>
<dbReference type="AlphaFoldDB" id="A0A1H3LXN6"/>
<accession>A0A1H3LXN6</accession>
<name>A0A1H3LXN6_9PROT</name>
<keyword evidence="3" id="KW-1185">Reference proteome</keyword>
<proteinExistence type="predicted"/>
<evidence type="ECO:0000313" key="2">
    <source>
        <dbReference type="EMBL" id="SDY69192.1"/>
    </source>
</evidence>
<dbReference type="RefSeq" id="WP_143032330.1">
    <property type="nucleotide sequence ID" value="NZ_FNOY01000054.1"/>
</dbReference>
<evidence type="ECO:0000256" key="1">
    <source>
        <dbReference type="SAM" id="Phobius"/>
    </source>
</evidence>
<evidence type="ECO:0000313" key="3">
    <source>
        <dbReference type="Proteomes" id="UP000198640"/>
    </source>
</evidence>
<dbReference type="EMBL" id="FNOY01000054">
    <property type="protein sequence ID" value="SDY69192.1"/>
    <property type="molecule type" value="Genomic_DNA"/>
</dbReference>
<dbReference type="SUPFAM" id="SSF53474">
    <property type="entry name" value="alpha/beta-Hydrolases"/>
    <property type="match status" value="1"/>
</dbReference>
<keyword evidence="1" id="KW-0812">Transmembrane</keyword>
<feature type="transmembrane region" description="Helical" evidence="1">
    <location>
        <begin position="32"/>
        <end position="52"/>
    </location>
</feature>
<gene>
    <name evidence="2" type="ORF">SAMN05421881_105417</name>
</gene>